<gene>
    <name evidence="10" type="ORF">K470DRAFT_239056</name>
</gene>
<proteinExistence type="inferred from homology"/>
<feature type="compositionally biased region" description="Polar residues" evidence="8">
    <location>
        <begin position="813"/>
        <end position="824"/>
    </location>
</feature>
<evidence type="ECO:0000256" key="4">
    <source>
        <dbReference type="ARBA" id="ARBA00022490"/>
    </source>
</evidence>
<feature type="region of interest" description="Disordered" evidence="8">
    <location>
        <begin position="739"/>
        <end position="852"/>
    </location>
</feature>
<feature type="compositionally biased region" description="Acidic residues" evidence="8">
    <location>
        <begin position="556"/>
        <end position="565"/>
    </location>
</feature>
<evidence type="ECO:0000256" key="1">
    <source>
        <dbReference type="ARBA" id="ARBA00004123"/>
    </source>
</evidence>
<evidence type="ECO:0000259" key="9">
    <source>
        <dbReference type="Pfam" id="PF03941"/>
    </source>
</evidence>
<dbReference type="PANTHER" id="PTHR13142:SF1">
    <property type="entry name" value="INNER CENTROMERE PROTEIN"/>
    <property type="match status" value="1"/>
</dbReference>
<dbReference type="GO" id="GO:0005634">
    <property type="term" value="C:nucleus"/>
    <property type="evidence" value="ECO:0007669"/>
    <property type="project" value="UniProtKB-SubCell"/>
</dbReference>
<feature type="compositionally biased region" description="Basic and acidic residues" evidence="8">
    <location>
        <begin position="702"/>
        <end position="724"/>
    </location>
</feature>
<feature type="region of interest" description="Disordered" evidence="8">
    <location>
        <begin position="123"/>
        <end position="192"/>
    </location>
</feature>
<feature type="compositionally biased region" description="Polar residues" evidence="8">
    <location>
        <begin position="415"/>
        <end position="452"/>
    </location>
</feature>
<feature type="region of interest" description="Disordered" evidence="8">
    <location>
        <begin position="380"/>
        <end position="470"/>
    </location>
</feature>
<dbReference type="InterPro" id="IPR005635">
    <property type="entry name" value="Inner_centromere_prot_ARK-bd"/>
</dbReference>
<reference evidence="10" key="1">
    <citation type="journal article" date="2020" name="Stud. Mycol.">
        <title>101 Dothideomycetes genomes: a test case for predicting lifestyles and emergence of pathogens.</title>
        <authorList>
            <person name="Haridas S."/>
            <person name="Albert R."/>
            <person name="Binder M."/>
            <person name="Bloem J."/>
            <person name="Labutti K."/>
            <person name="Salamov A."/>
            <person name="Andreopoulos B."/>
            <person name="Baker S."/>
            <person name="Barry K."/>
            <person name="Bills G."/>
            <person name="Bluhm B."/>
            <person name="Cannon C."/>
            <person name="Castanera R."/>
            <person name="Culley D."/>
            <person name="Daum C."/>
            <person name="Ezra D."/>
            <person name="Gonzalez J."/>
            <person name="Henrissat B."/>
            <person name="Kuo A."/>
            <person name="Liang C."/>
            <person name="Lipzen A."/>
            <person name="Lutzoni F."/>
            <person name="Magnuson J."/>
            <person name="Mondo S."/>
            <person name="Nolan M."/>
            <person name="Ohm R."/>
            <person name="Pangilinan J."/>
            <person name="Park H.-J."/>
            <person name="Ramirez L."/>
            <person name="Alfaro M."/>
            <person name="Sun H."/>
            <person name="Tritt A."/>
            <person name="Yoshinaga Y."/>
            <person name="Zwiers L.-H."/>
            <person name="Turgeon B."/>
            <person name="Goodwin S."/>
            <person name="Spatafora J."/>
            <person name="Crous P."/>
            <person name="Grigoriev I."/>
        </authorList>
    </citation>
    <scope>NUCLEOTIDE SEQUENCE</scope>
    <source>
        <strain evidence="10">CBS 480.64</strain>
    </source>
</reference>
<evidence type="ECO:0000256" key="3">
    <source>
        <dbReference type="ARBA" id="ARBA00010042"/>
    </source>
</evidence>
<feature type="compositionally biased region" description="Basic residues" evidence="8">
    <location>
        <begin position="582"/>
        <end position="591"/>
    </location>
</feature>
<feature type="compositionally biased region" description="Basic and acidic residues" evidence="8">
    <location>
        <begin position="645"/>
        <end position="695"/>
    </location>
</feature>
<feature type="region of interest" description="Disordered" evidence="8">
    <location>
        <begin position="506"/>
        <end position="724"/>
    </location>
</feature>
<dbReference type="OrthoDB" id="6123at2759"/>
<evidence type="ECO:0000256" key="5">
    <source>
        <dbReference type="ARBA" id="ARBA00022829"/>
    </source>
</evidence>
<dbReference type="EMBL" id="MU005957">
    <property type="protein sequence ID" value="KAF2864257.1"/>
    <property type="molecule type" value="Genomic_DNA"/>
</dbReference>
<comment type="subcellular location">
    <subcellularLocation>
        <location evidence="2">Cytoplasm</location>
        <location evidence="2">Cytoskeleton</location>
        <location evidence="2">Spindle</location>
    </subcellularLocation>
    <subcellularLocation>
        <location evidence="1">Nucleus</location>
    </subcellularLocation>
</comment>
<keyword evidence="5" id="KW-0159">Chromosome partition</keyword>
<evidence type="ECO:0000256" key="2">
    <source>
        <dbReference type="ARBA" id="ARBA00004186"/>
    </source>
</evidence>
<dbReference type="Pfam" id="PF03941">
    <property type="entry name" value="INCENP_ARK-bind"/>
    <property type="match status" value="1"/>
</dbReference>
<organism evidence="10 11">
    <name type="scientific">Piedraia hortae CBS 480.64</name>
    <dbReference type="NCBI Taxonomy" id="1314780"/>
    <lineage>
        <taxon>Eukaryota</taxon>
        <taxon>Fungi</taxon>
        <taxon>Dikarya</taxon>
        <taxon>Ascomycota</taxon>
        <taxon>Pezizomycotina</taxon>
        <taxon>Dothideomycetes</taxon>
        <taxon>Dothideomycetidae</taxon>
        <taxon>Capnodiales</taxon>
        <taxon>Piedraiaceae</taxon>
        <taxon>Piedraia</taxon>
    </lineage>
</organism>
<name>A0A6A7CAG7_9PEZI</name>
<dbReference type="GO" id="GO:0005819">
    <property type="term" value="C:spindle"/>
    <property type="evidence" value="ECO:0007669"/>
    <property type="project" value="UniProtKB-SubCell"/>
</dbReference>
<comment type="similarity">
    <text evidence="3">Belongs to the INCENP family.</text>
</comment>
<accession>A0A6A7CAG7</accession>
<feature type="compositionally biased region" description="Low complexity" evidence="8">
    <location>
        <begin position="166"/>
        <end position="179"/>
    </location>
</feature>
<keyword evidence="4" id="KW-0963">Cytoplasm</keyword>
<keyword evidence="7" id="KW-0539">Nucleus</keyword>
<protein>
    <recommendedName>
        <fullName evidence="9">Inner centromere protein ARK-binding domain-containing protein</fullName>
    </recommendedName>
</protein>
<dbReference type="GO" id="GO:0007059">
    <property type="term" value="P:chromosome segregation"/>
    <property type="evidence" value="ECO:0007669"/>
    <property type="project" value="UniProtKB-KW"/>
</dbReference>
<keyword evidence="6" id="KW-0206">Cytoskeleton</keyword>
<feature type="region of interest" description="Disordered" evidence="8">
    <location>
        <begin position="865"/>
        <end position="939"/>
    </location>
</feature>
<feature type="compositionally biased region" description="Acidic residues" evidence="8">
    <location>
        <begin position="918"/>
        <end position="930"/>
    </location>
</feature>
<evidence type="ECO:0000256" key="8">
    <source>
        <dbReference type="SAM" id="MobiDB-lite"/>
    </source>
</evidence>
<evidence type="ECO:0000313" key="10">
    <source>
        <dbReference type="EMBL" id="KAF2864257.1"/>
    </source>
</evidence>
<feature type="domain" description="Inner centromere protein ARK-binding" evidence="9">
    <location>
        <begin position="915"/>
        <end position="975"/>
    </location>
</feature>
<evidence type="ECO:0000313" key="11">
    <source>
        <dbReference type="Proteomes" id="UP000799421"/>
    </source>
</evidence>
<dbReference type="PANTHER" id="PTHR13142">
    <property type="entry name" value="INNER CENTROMERE PROTEIN"/>
    <property type="match status" value="1"/>
</dbReference>
<keyword evidence="11" id="KW-1185">Reference proteome</keyword>
<evidence type="ECO:0000256" key="6">
    <source>
        <dbReference type="ARBA" id="ARBA00023212"/>
    </source>
</evidence>
<dbReference type="Proteomes" id="UP000799421">
    <property type="component" value="Unassembled WGS sequence"/>
</dbReference>
<sequence length="1029" mass="113078">MATGKPKRARATIGSTQWVQDELTQHEQFIEQDIEDFKYGVRFELEWLNEKIIQALNQDGVKFADMLKTPGRFLGKTPRTAYRQRQPLTDVFAAPTVQPVLEEPSKFSGKIARVQMAENAENIVPVRQLAPPPPNRSPRRTAPAPYTDSGYHGMHTEDEMDVDKPQQSTASDQATQSMSDRPRTATTDGILEESFLSAKEVASSRRASHKDAEMVVVQSVEPADVQIYEDQMEVDGEVDKDEVMGDAVTTIEDSEGAESSPEKTVQRKSSIAFSALPAREHSMGPRVQENIAREEVENSEDAQVRSKRTTQSLHERIKMLGESRQSKSIAQSIFGAQAAYPQLHLVDTEAPKTTAPALAAQTYAFDIEDDDEWIAPSKTLRSRAAVQPARPTTPPLKVQKAREPSASPPKPQTPAKVQTPTALQSPAKPQSVTTQQSPVKASFTPVESTTPAGSPMARRIHDGPLSASKSKLWSAFKSAKSIFASSANVSAAAKMEAANTPVMQRFGEESVAAVDEPMQGPERPQTASSNASSKKREREEPEEPDSDKKRRKSGEPEEEAAEDEMPPPPQPKSSVQGGKLRAPAKLKKPAAKRPVNVKVASQASRVPGIPTSVPQAAAKNGPRVASAQGNAKAPGNARVKALEAAARKKEADERAAQKKLEQKRALEAKRAAAKAEEERRVEEERKAAEQQRIQEAKLAAQRKAEQMAAEARKRELQHQKQLEENQRVKNALDVVESIKREQTGRGGTLRSIGKGVQPNPVKPVKRVHQDEDDETVVKTGTHHGISAYQQADGKRRRTNEEDERHINKPPMRPSNNPRMESTLSKFPPHAPPPAAHHVAKQGKAPVHPSQTVQMSTARIPFAESVNGGNTLLQPAPGHESTKYKTPARPAQTVKSMKPLKSSPAYPQGENIELPDILTDSEEEDSEEDEVGGNGGFRAPSWAASPALRNLLLQQQLIDPETVFGPIAPLKMEEVFRNGTNQERLKRFRQRGSSALWVETGDAVTSAEKRKDMQMRERVVKEGGWRFHAE</sequence>
<evidence type="ECO:0000256" key="7">
    <source>
        <dbReference type="ARBA" id="ARBA00023242"/>
    </source>
</evidence>
<dbReference type="AlphaFoldDB" id="A0A6A7CAG7"/>